<dbReference type="PANTHER" id="PTHR30383">
    <property type="entry name" value="THIOESTERASE 1/PROTEASE 1/LYSOPHOSPHOLIPASE L1"/>
    <property type="match status" value="1"/>
</dbReference>
<dbReference type="InterPro" id="IPR013830">
    <property type="entry name" value="SGNH_hydro"/>
</dbReference>
<dbReference type="CDD" id="cd00229">
    <property type="entry name" value="SGNH_hydrolase"/>
    <property type="match status" value="1"/>
</dbReference>
<evidence type="ECO:0000313" key="2">
    <source>
        <dbReference type="EMBL" id="THF80289.1"/>
    </source>
</evidence>
<dbReference type="GO" id="GO:0016787">
    <property type="term" value="F:hydrolase activity"/>
    <property type="evidence" value="ECO:0007669"/>
    <property type="project" value="UniProtKB-KW"/>
</dbReference>
<accession>A0A4S4C3R1</accession>
<dbReference type="EMBL" id="SSOB01000011">
    <property type="protein sequence ID" value="THF80289.1"/>
    <property type="molecule type" value="Genomic_DNA"/>
</dbReference>
<dbReference type="SUPFAM" id="SSF52266">
    <property type="entry name" value="SGNH hydrolase"/>
    <property type="match status" value="1"/>
</dbReference>
<dbReference type="InterPro" id="IPR051532">
    <property type="entry name" value="Ester_Hydrolysis_Enzymes"/>
</dbReference>
<reference evidence="2 3" key="1">
    <citation type="submission" date="2019-04" db="EMBL/GenBank/DDBJ databases">
        <title>Cohnella sp. nov. isolated from preserved vegetables.</title>
        <authorList>
            <person name="Lin S.-Y."/>
            <person name="Hung M.-H."/>
            <person name="Young C.-C."/>
        </authorList>
    </citation>
    <scope>NUCLEOTIDE SEQUENCE [LARGE SCALE GENOMIC DNA]</scope>
    <source>
        <strain evidence="2 3">CC-MHH1044</strain>
    </source>
</reference>
<feature type="domain" description="SGNH hydrolase-type esterase" evidence="1">
    <location>
        <begin position="166"/>
        <end position="342"/>
    </location>
</feature>
<evidence type="ECO:0000313" key="3">
    <source>
        <dbReference type="Proteomes" id="UP000310636"/>
    </source>
</evidence>
<evidence type="ECO:0000259" key="1">
    <source>
        <dbReference type="Pfam" id="PF13472"/>
    </source>
</evidence>
<dbReference type="InterPro" id="IPR036514">
    <property type="entry name" value="SGNH_hydro_sf"/>
</dbReference>
<dbReference type="RefSeq" id="WP_136369726.1">
    <property type="nucleotide sequence ID" value="NZ_SSOB01000011.1"/>
</dbReference>
<dbReference type="Pfam" id="PF13472">
    <property type="entry name" value="Lipase_GDSL_2"/>
    <property type="match status" value="1"/>
</dbReference>
<dbReference type="Proteomes" id="UP000310636">
    <property type="component" value="Unassembled WGS sequence"/>
</dbReference>
<gene>
    <name evidence="2" type="ORF">E6C55_10400</name>
</gene>
<keyword evidence="3" id="KW-1185">Reference proteome</keyword>
<sequence>MTEKRYGNYSLRELAIPFWKGDAVYGESILPLRTVEGATAEGRLLYPPDEIAEVRHARLDVVYEEGKDWVWDKSHGRLRFPAGSRVPVTSLEELFPHKDREGWVQLRRSGGYSLFSEGHFFHDKMISVSYTCRKDGASGPNVSVAPACPKRTAAILGAGRPLRLLVFGDSIAEGANASGKTGVPPFLPTWGEIVAGILEAEYGSTVEYRNGSVGGITSERGLQLVGRVLEDTTPDLAILAFGMNDGTGKMPKEQYAANLSAIVDRVLAANDAAEFILVAPMLANPETHFAGNQADYAEELFAMARAAEGRIAVADMTAVHRELLRHKNYADLTGNHVNHPNDFLIRCYAQVILTLLATEGKAV</sequence>
<keyword evidence="2" id="KW-0378">Hydrolase</keyword>
<organism evidence="2 3">
    <name type="scientific">Cohnella fermenti</name>
    <dbReference type="NCBI Taxonomy" id="2565925"/>
    <lineage>
        <taxon>Bacteria</taxon>
        <taxon>Bacillati</taxon>
        <taxon>Bacillota</taxon>
        <taxon>Bacilli</taxon>
        <taxon>Bacillales</taxon>
        <taxon>Paenibacillaceae</taxon>
        <taxon>Cohnella</taxon>
    </lineage>
</organism>
<proteinExistence type="predicted"/>
<dbReference type="Gene3D" id="3.40.50.1110">
    <property type="entry name" value="SGNH hydrolase"/>
    <property type="match status" value="1"/>
</dbReference>
<dbReference type="OrthoDB" id="388542at2"/>
<protein>
    <submittedName>
        <fullName evidence="2">SGNH/GDSL hydrolase family protein</fullName>
    </submittedName>
</protein>
<comment type="caution">
    <text evidence="2">The sequence shown here is derived from an EMBL/GenBank/DDBJ whole genome shotgun (WGS) entry which is preliminary data.</text>
</comment>
<name>A0A4S4C3R1_9BACL</name>
<dbReference type="AlphaFoldDB" id="A0A4S4C3R1"/>